<dbReference type="AntiFam" id="ANF00182">
    <property type="entry name" value="Shadow ORF (opposite rplL)"/>
</dbReference>
<sequence>MHQQKRFLQQSYLNSTVAPASSSCFCISSASSLLTPSLTAEGASSTSALASFKPRPVIARTALITFTFLSPAAVSITSTSVFSSALPPAASPPPAAGAATATGADADTPNFSSMSAISSTTSITLMSAIAFNTSSFDNDMSFLLIV</sequence>
<dbReference type="EMBL" id="GU474841">
    <property type="protein sequence ID" value="ADI16557.1"/>
    <property type="molecule type" value="Genomic_DNA"/>
</dbReference>
<dbReference type="AlphaFoldDB" id="E0XQ66"/>
<reference evidence="1" key="1">
    <citation type="journal article" date="2011" name="Environ. Microbiol.">
        <title>Time-series analyses of Monterey Bay coastal microbial picoplankton using a 'genome proxy' microarray.</title>
        <authorList>
            <person name="Rich V.I."/>
            <person name="Pham V.D."/>
            <person name="Eppley J."/>
            <person name="Shi Y."/>
            <person name="DeLong E.F."/>
        </authorList>
    </citation>
    <scope>NUCLEOTIDE SEQUENCE</scope>
</reference>
<name>E0XQ66_9GAMM</name>
<evidence type="ECO:0000313" key="1">
    <source>
        <dbReference type="EMBL" id="ADI16557.1"/>
    </source>
</evidence>
<protein>
    <recommendedName>
        <fullName evidence="2">50S ribosomal protein L7/L12</fullName>
    </recommendedName>
</protein>
<dbReference type="PROSITE" id="PS51257">
    <property type="entry name" value="PROKAR_LIPOPROTEIN"/>
    <property type="match status" value="1"/>
</dbReference>
<organism evidence="1">
    <name type="scientific">uncultured gamma proteobacterium HF0010_01E20</name>
    <dbReference type="NCBI Taxonomy" id="710977"/>
    <lineage>
        <taxon>Bacteria</taxon>
        <taxon>Pseudomonadati</taxon>
        <taxon>Pseudomonadota</taxon>
        <taxon>Gammaproteobacteria</taxon>
        <taxon>environmental samples</taxon>
    </lineage>
</organism>
<proteinExistence type="predicted"/>
<accession>E0XQ66</accession>
<evidence type="ECO:0008006" key="2">
    <source>
        <dbReference type="Google" id="ProtNLM"/>
    </source>
</evidence>